<organism evidence="2 3">
    <name type="scientific">Pseudanabaena cinerea FACHB-1277</name>
    <dbReference type="NCBI Taxonomy" id="2949581"/>
    <lineage>
        <taxon>Bacteria</taxon>
        <taxon>Bacillati</taxon>
        <taxon>Cyanobacteriota</taxon>
        <taxon>Cyanophyceae</taxon>
        <taxon>Pseudanabaenales</taxon>
        <taxon>Pseudanabaenaceae</taxon>
        <taxon>Pseudanabaena</taxon>
        <taxon>Pseudanabaena cinerea</taxon>
    </lineage>
</organism>
<accession>A0A926USR3</accession>
<keyword evidence="1" id="KW-1133">Transmembrane helix</keyword>
<dbReference type="EMBL" id="JACJPY010000025">
    <property type="protein sequence ID" value="MBD2150407.1"/>
    <property type="molecule type" value="Genomic_DNA"/>
</dbReference>
<sequence length="48" mass="5286">MVAIWGFCGWACYSIAESKKRNKELWAILGVLFGFIAVIIISVLPAIS</sequence>
<comment type="caution">
    <text evidence="2">The sequence shown here is derived from an EMBL/GenBank/DDBJ whole genome shotgun (WGS) entry which is preliminary data.</text>
</comment>
<reference evidence="2" key="1">
    <citation type="journal article" date="2015" name="ISME J.">
        <title>Draft Genome Sequence of Streptomyces incarnatus NRRL8089, which Produces the Nucleoside Antibiotic Sinefungin.</title>
        <authorList>
            <person name="Oshima K."/>
            <person name="Hattori M."/>
            <person name="Shimizu H."/>
            <person name="Fukuda K."/>
            <person name="Nemoto M."/>
            <person name="Inagaki K."/>
            <person name="Tamura T."/>
        </authorList>
    </citation>
    <scope>NUCLEOTIDE SEQUENCE</scope>
    <source>
        <strain evidence="2">FACHB-1277</strain>
    </source>
</reference>
<name>A0A926USR3_9CYAN</name>
<gene>
    <name evidence="2" type="ORF">H6F44_09790</name>
</gene>
<keyword evidence="1" id="KW-0472">Membrane</keyword>
<evidence type="ECO:0000313" key="2">
    <source>
        <dbReference type="EMBL" id="MBD2150407.1"/>
    </source>
</evidence>
<protein>
    <submittedName>
        <fullName evidence="2">Uncharacterized protein</fullName>
    </submittedName>
</protein>
<keyword evidence="3" id="KW-1185">Reference proteome</keyword>
<keyword evidence="1" id="KW-0812">Transmembrane</keyword>
<proteinExistence type="predicted"/>
<feature type="transmembrane region" description="Helical" evidence="1">
    <location>
        <begin position="26"/>
        <end position="47"/>
    </location>
</feature>
<dbReference type="Proteomes" id="UP000631421">
    <property type="component" value="Unassembled WGS sequence"/>
</dbReference>
<reference evidence="2" key="2">
    <citation type="submission" date="2020-08" db="EMBL/GenBank/DDBJ databases">
        <authorList>
            <person name="Chen M."/>
            <person name="Teng W."/>
            <person name="Zhao L."/>
            <person name="Hu C."/>
            <person name="Zhou Y."/>
            <person name="Han B."/>
            <person name="Song L."/>
            <person name="Shu W."/>
        </authorList>
    </citation>
    <scope>NUCLEOTIDE SEQUENCE</scope>
    <source>
        <strain evidence="2">FACHB-1277</strain>
    </source>
</reference>
<evidence type="ECO:0000313" key="3">
    <source>
        <dbReference type="Proteomes" id="UP000631421"/>
    </source>
</evidence>
<evidence type="ECO:0000256" key="1">
    <source>
        <dbReference type="SAM" id="Phobius"/>
    </source>
</evidence>
<dbReference type="RefSeq" id="WP_190350774.1">
    <property type="nucleotide sequence ID" value="NZ_JACJPY010000025.1"/>
</dbReference>
<dbReference type="AlphaFoldDB" id="A0A926USR3"/>